<protein>
    <submittedName>
        <fullName evidence="1">Uncharacterized protein</fullName>
    </submittedName>
</protein>
<evidence type="ECO:0000313" key="2">
    <source>
        <dbReference type="Proteomes" id="UP000241071"/>
    </source>
</evidence>
<keyword evidence="2" id="KW-1185">Reference proteome</keyword>
<proteinExistence type="predicted"/>
<evidence type="ECO:0000313" key="1">
    <source>
        <dbReference type="EMBL" id="AGF85559.1"/>
    </source>
</evidence>
<dbReference type="EMBL" id="KC008572">
    <property type="protein sequence ID" value="AGF85559.1"/>
    <property type="molecule type" value="Genomic_DNA"/>
</dbReference>
<sequence>MEWLKNICLVPIRMGLDKTNIVAMNLITMLFNIYGKKILKTESDKIINYHECINDTDIFYLHPLYFKEIEYNFFSNYLKIKNGIIKGLSLEFPWKSILSNTTKIKINDIFIESNILESNENMTKSLFESHNSYLENDIEKNSEISDVYSGIDNILKNYFLGITVEISSIKLVLIDHFIICLEDCKYYNNCLKIKNLTIFSFPDKEKILLQIEDIQINKNQNKYEFDITIPKIIIFSNFFYHLPIIKIIPDSNKNNSINFNITLNIFELVFNKLILKNFVTEINFESQFEAIIKDLSYISIDDVLLINFTKNKTNNDNLIKIYDNKYKFNTEIKCKISNSKSLKMWIEEIKDVIDNIKNKFISDSSEISVKKYYVDNLKLLLLYNDDIWKIQTKNIIFDELITIQSVNYLHQNIIGVCEKIVVEKDVYKIINISVKSQEFISKSSMITVNILSGNNINVFDLQCDGMIPLGKYILTIVDLLFSNNNVSENKLENKISFHNSKICYDYMEINYTFIINTINISLTNKYAQDISIDLLIDNYLVSKLNATKISFEIIEIKNIKIFLDVNIFDIFINLLGLLMPENNNLDISQNLSEDILDKLQDALENSIISKNINCLENETNKITKAIIENSAKNNINSPIIKILSESLTNLDSLLVHEYFGQNKINNYVTNIKLRIESSHIYLHHKLLNYNTKNISPPFMCFLFKNIIGTYTVNDINDISAQNYKFSSEKIAIVDINSRDPCWKYFLKFNGTHAVMVNASKNNDIIKIDININPFCLNIREETLIKLLAFFSNISVKTVNNTPLFIEKFSINEINAKINYYPIMLEKIDAGTNNLFIKDYNLTIPAYFLKNIDGFDKLGLLIKNNMEKVINPNNVIQFVPNIKLVKPYVMPINNLILMINKYFNSSNNRKKLRKITRNLNHNATTLSNIMLVKLKNIFYGVN</sequence>
<dbReference type="Proteomes" id="UP000241071">
    <property type="component" value="Segment"/>
</dbReference>
<name>M1PC77_9VIRU</name>
<organism evidence="1 2">
    <name type="scientific">Moumouvirus goulette</name>
    <dbReference type="NCBI Taxonomy" id="1247379"/>
    <lineage>
        <taxon>Viruses</taxon>
        <taxon>Varidnaviria</taxon>
        <taxon>Bamfordvirae</taxon>
        <taxon>Nucleocytoviricota</taxon>
        <taxon>Megaviricetes</taxon>
        <taxon>Imitervirales</taxon>
        <taxon>Mimiviridae</taxon>
        <taxon>Megamimivirinae</taxon>
        <taxon>Moumouvirus</taxon>
        <taxon>Moumouvirus goulettemassiliense</taxon>
    </lineage>
</organism>
<reference evidence="1 2" key="1">
    <citation type="submission" date="2012-10" db="EMBL/GenBank/DDBJ databases">
        <title>Complete genome sequence of Moumouvirus goulette.</title>
        <authorList>
            <person name="Fournous G."/>
            <person name="Bougalmi M."/>
            <person name="Colson P."/>
        </authorList>
    </citation>
    <scope>NUCLEOTIDE SEQUENCE [LARGE SCALE GENOMIC DNA]</scope>
</reference>
<gene>
    <name evidence="1" type="ORF">glt_00754</name>
</gene>
<accession>M1PC77</accession>